<protein>
    <recommendedName>
        <fullName evidence="3">TonB-dependent receptor plug domain-containing protein</fullName>
    </recommendedName>
</protein>
<dbReference type="Proteomes" id="UP001589576">
    <property type="component" value="Unassembled WGS sequence"/>
</dbReference>
<comment type="caution">
    <text evidence="1">The sequence shown here is derived from an EMBL/GenBank/DDBJ whole genome shotgun (WGS) entry which is preliminary data.</text>
</comment>
<gene>
    <name evidence="1" type="ORF">ACFFUU_00905</name>
</gene>
<organism evidence="1 2">
    <name type="scientific">Flavobacterium paronense</name>
    <dbReference type="NCBI Taxonomy" id="1392775"/>
    <lineage>
        <taxon>Bacteria</taxon>
        <taxon>Pseudomonadati</taxon>
        <taxon>Bacteroidota</taxon>
        <taxon>Flavobacteriia</taxon>
        <taxon>Flavobacteriales</taxon>
        <taxon>Flavobacteriaceae</taxon>
        <taxon>Flavobacterium</taxon>
    </lineage>
</organism>
<evidence type="ECO:0008006" key="3">
    <source>
        <dbReference type="Google" id="ProtNLM"/>
    </source>
</evidence>
<dbReference type="EMBL" id="JBHMFB010000002">
    <property type="protein sequence ID" value="MFB9088153.1"/>
    <property type="molecule type" value="Genomic_DNA"/>
</dbReference>
<keyword evidence="2" id="KW-1185">Reference proteome</keyword>
<accession>A0ABV5GAN4</accession>
<evidence type="ECO:0000313" key="2">
    <source>
        <dbReference type="Proteomes" id="UP001589576"/>
    </source>
</evidence>
<dbReference type="InterPro" id="IPR037066">
    <property type="entry name" value="Plug_dom_sf"/>
</dbReference>
<sequence length="287" mass="33473">IHICVPLEFLSLTENNSFRTSQLTRSSGTLCNILENLLMRKISILFLLFISIRTLSQNNNVDLSNFKLCELTIDDLEMLDSELKQVKLEEMDLCSDGFVQDGRFENRIGYESKLFPGVIFQKYDSRDNAIAKIHLTREFKGYLPDGNYIEVKTLKASDILKKYDSLDSWTSRNCSDYWGIKKDDKLNFYVRIDKNRNPRYPVDQKYYSEQLIQGIDIISDCYSYYEKEKEKPKPLYVVEGKEVNEQFITDLKPEDVDSIIVLKEKSAIEKYGEKGKNGVIEIKLKKK</sequence>
<feature type="non-terminal residue" evidence="1">
    <location>
        <position position="1"/>
    </location>
</feature>
<evidence type="ECO:0000313" key="1">
    <source>
        <dbReference type="EMBL" id="MFB9088153.1"/>
    </source>
</evidence>
<name>A0ABV5GAN4_9FLAO</name>
<dbReference type="Gene3D" id="2.170.130.10">
    <property type="entry name" value="TonB-dependent receptor, plug domain"/>
    <property type="match status" value="1"/>
</dbReference>
<proteinExistence type="predicted"/>
<reference evidence="1 2" key="1">
    <citation type="submission" date="2024-09" db="EMBL/GenBank/DDBJ databases">
        <authorList>
            <person name="Sun Q."/>
            <person name="Mori K."/>
        </authorList>
    </citation>
    <scope>NUCLEOTIDE SEQUENCE [LARGE SCALE GENOMIC DNA]</scope>
    <source>
        <strain evidence="1 2">CECT 8460</strain>
    </source>
</reference>